<evidence type="ECO:0000256" key="2">
    <source>
        <dbReference type="SAM" id="MobiDB-lite"/>
    </source>
</evidence>
<dbReference type="GO" id="GO:0070652">
    <property type="term" value="C:HAUS complex"/>
    <property type="evidence" value="ECO:0007669"/>
    <property type="project" value="InterPro"/>
</dbReference>
<feature type="coiled-coil region" evidence="1">
    <location>
        <begin position="413"/>
        <end position="440"/>
    </location>
</feature>
<evidence type="ECO:0008006" key="5">
    <source>
        <dbReference type="Google" id="ProtNLM"/>
    </source>
</evidence>
<feature type="compositionally biased region" description="Basic and acidic residues" evidence="2">
    <location>
        <begin position="314"/>
        <end position="325"/>
    </location>
</feature>
<dbReference type="GO" id="GO:0031023">
    <property type="term" value="P:microtubule organizing center organization"/>
    <property type="evidence" value="ECO:0007669"/>
    <property type="project" value="TreeGrafter"/>
</dbReference>
<dbReference type="GO" id="GO:0072686">
    <property type="term" value="C:mitotic spindle"/>
    <property type="evidence" value="ECO:0007669"/>
    <property type="project" value="TreeGrafter"/>
</dbReference>
<dbReference type="KEGG" id="mng:MNEG_7736"/>
<accession>A0A0D2MAC3</accession>
<gene>
    <name evidence="3" type="ORF">MNEG_7736</name>
</gene>
<reference evidence="3 4" key="1">
    <citation type="journal article" date="2013" name="BMC Genomics">
        <title>Reconstruction of the lipid metabolism for the microalga Monoraphidium neglectum from its genome sequence reveals characteristics suitable for biofuel production.</title>
        <authorList>
            <person name="Bogen C."/>
            <person name="Al-Dilaimi A."/>
            <person name="Albersmeier A."/>
            <person name="Wichmann J."/>
            <person name="Grundmann M."/>
            <person name="Rupp O."/>
            <person name="Lauersen K.J."/>
            <person name="Blifernez-Klassen O."/>
            <person name="Kalinowski J."/>
            <person name="Goesmann A."/>
            <person name="Mussgnug J.H."/>
            <person name="Kruse O."/>
        </authorList>
    </citation>
    <scope>NUCLEOTIDE SEQUENCE [LARGE SCALE GENOMIC DNA]</scope>
    <source>
        <strain evidence="3 4">SAG 48.87</strain>
    </source>
</reference>
<feature type="compositionally biased region" description="Low complexity" evidence="2">
    <location>
        <begin position="107"/>
        <end position="117"/>
    </location>
</feature>
<name>A0A0D2MAC3_9CHLO</name>
<dbReference type="RefSeq" id="XP_013899244.1">
    <property type="nucleotide sequence ID" value="XM_014043790.1"/>
</dbReference>
<dbReference type="Proteomes" id="UP000054498">
    <property type="component" value="Unassembled WGS sequence"/>
</dbReference>
<organism evidence="3 4">
    <name type="scientific">Monoraphidium neglectum</name>
    <dbReference type="NCBI Taxonomy" id="145388"/>
    <lineage>
        <taxon>Eukaryota</taxon>
        <taxon>Viridiplantae</taxon>
        <taxon>Chlorophyta</taxon>
        <taxon>core chlorophytes</taxon>
        <taxon>Chlorophyceae</taxon>
        <taxon>CS clade</taxon>
        <taxon>Sphaeropleales</taxon>
        <taxon>Selenastraceae</taxon>
        <taxon>Monoraphidium</taxon>
    </lineage>
</organism>
<dbReference type="GeneID" id="25740612"/>
<evidence type="ECO:0000256" key="1">
    <source>
        <dbReference type="SAM" id="Coils"/>
    </source>
</evidence>
<keyword evidence="1" id="KW-0175">Coiled coil</keyword>
<dbReference type="PANTHER" id="PTHR19378:SF0">
    <property type="entry name" value="HAUS AUGMIN-LIKE COMPLEX SUBUNIT 3"/>
    <property type="match status" value="1"/>
</dbReference>
<feature type="compositionally biased region" description="Gly residues" evidence="2">
    <location>
        <begin position="584"/>
        <end position="597"/>
    </location>
</feature>
<dbReference type="PANTHER" id="PTHR19378">
    <property type="entry name" value="GOLGIN- RELATED"/>
    <property type="match status" value="1"/>
</dbReference>
<dbReference type="GO" id="GO:0005815">
    <property type="term" value="C:microtubule organizing center"/>
    <property type="evidence" value="ECO:0007669"/>
    <property type="project" value="TreeGrafter"/>
</dbReference>
<sequence>MASKHRGASRPGGSGGQSRLLQLLRRHGFGEELPPSTVSWLDSRPVFRWLAEHLSDENFVSSETQRLYDAIQLQAGASSSGAGDGGVAAGAAAPGGVPHGRAQLMSAMGFSSGSGSDSDNEGEVGGHAEGGSAWDEAQDCEELERAVEEQQAHLELLQQQLSSIGAVGRRLASAAAPARRGAAQQRRGVLNSLRAARLRAAQSAAAEAGGEVDAALQLLADELDGWARLAEGIGAAGSGEEEWLLCGVDAGAYATRDAEMQELVSRGMRLVSAAAGVMPPDGAGADEAGSGDGSDCDAEAPAASKATWGGGSRGDARRWRDQERRNEGLREELARQRVAFKVAYDQRMAALVQQAGAEGAATAVESLIEAESHRQRGAPSAAARGAPQLAAAGAGASGARGAGVAAAAAGEGADAVLQQAPQLRREAESLERERMALQDVQLPALHVALAKLNDTHVLEGDYDRQLAKMRVAHARKRALIETLLDAAARHAVLRGVQSGELNWLRALQSAVDGARGLLGASAAAAERREAACAALAAAAAAAQQRSSVAPEDAYLTRLQRLLRPAGADWAAVAAGGEGWQQGGAGAGAGGLAGGGQAGTPQAPLLTPRSNRVGPQGFSTTRDLCVCLSGLADSLRAGGAALEAGLLEDLPRRLREILAVEGQLRELAFPADGTSGGGEAGEHAATAPVLTSPALADAMRALEALNHSIGGAINRLLQQQQDWAAVQRQNAREQQLERRVMALMFTDPGKLSAAVEELRGKVQALAAAARGGAGPVEGMRAGSVGGAVHVGG</sequence>
<feature type="region of interest" description="Disordered" evidence="2">
    <location>
        <begin position="107"/>
        <end position="132"/>
    </location>
</feature>
<proteinExistence type="predicted"/>
<dbReference type="OrthoDB" id="2159690at2759"/>
<feature type="region of interest" description="Disordered" evidence="2">
    <location>
        <begin position="279"/>
        <end position="325"/>
    </location>
</feature>
<keyword evidence="4" id="KW-1185">Reference proteome</keyword>
<evidence type="ECO:0000313" key="3">
    <source>
        <dbReference type="EMBL" id="KIZ00225.1"/>
    </source>
</evidence>
<dbReference type="AlphaFoldDB" id="A0A0D2MAC3"/>
<feature type="region of interest" description="Disordered" evidence="2">
    <location>
        <begin position="584"/>
        <end position="610"/>
    </location>
</feature>
<evidence type="ECO:0000313" key="4">
    <source>
        <dbReference type="Proteomes" id="UP000054498"/>
    </source>
</evidence>
<dbReference type="EMBL" id="KK101619">
    <property type="protein sequence ID" value="KIZ00225.1"/>
    <property type="molecule type" value="Genomic_DNA"/>
</dbReference>
<dbReference type="InterPro" id="IPR026206">
    <property type="entry name" value="HAUS3"/>
</dbReference>
<protein>
    <recommendedName>
        <fullName evidence="5">HAUS augmin-like complex subunit 3 N-terminal domain-containing protein</fullName>
    </recommendedName>
</protein>
<dbReference type="STRING" id="145388.A0A0D2MAC3"/>
<dbReference type="GO" id="GO:0051225">
    <property type="term" value="P:spindle assembly"/>
    <property type="evidence" value="ECO:0007669"/>
    <property type="project" value="InterPro"/>
</dbReference>